<evidence type="ECO:0000256" key="8">
    <source>
        <dbReference type="SAM" id="Phobius"/>
    </source>
</evidence>
<feature type="transmembrane region" description="Helical" evidence="8">
    <location>
        <begin position="340"/>
        <end position="357"/>
    </location>
</feature>
<name>A0ABY4G5D4_9BACT</name>
<evidence type="ECO:0000256" key="1">
    <source>
        <dbReference type="ARBA" id="ARBA00004651"/>
    </source>
</evidence>
<sequence>MVDDYGVSIDEPTDHYNGAVSGKYVAEVLFPTFGQHDSTVAQIRSLASHNNNDHGVVFELPMAGLGRLFTHGHPARYYLLRHLLIFLVFVLGAWALYRLSWLRFNSQMVGVLTATLLVLSPRMFGEAFFNGKDIVFLVCFTLAMFTLACLVQQPTLKRAVLHGLATAIAIAMRLPALILIFFTVGSFVLLALYPSPTDSVARRRYPFILGLYLLVTALGVVGCWPYLWEAPLSRFVSAYRSLSHYSWPFTTLYLGKFHLATQLPWHYIPVWLLVTTPLPYVVAAIIGLASSLWLVVRTQGNYLRTLAGRFDLVVIGWLLCPVLSVIVLKSTLYDGWRHLYFIYPALLLLAVRGLLLLGKAMKRPRIRWLAAVMLVLASLETLRTIARMVQLHPYEHLYFNHLPARVVEQQFERDYWGLAFRQGVEWILVHDPATLVTVSSDVQDMLYANTLSLSSADQDRLRLVPKGSPLPPARYFLANYRWHPQPYPDSLGPEVYTIRAEGIRILSVFRHPDSASSK</sequence>
<dbReference type="PANTHER" id="PTHR33908">
    <property type="entry name" value="MANNOSYLTRANSFERASE YKCB-RELATED"/>
    <property type="match status" value="1"/>
</dbReference>
<feature type="transmembrane region" description="Helical" evidence="8">
    <location>
        <begin position="77"/>
        <end position="97"/>
    </location>
</feature>
<feature type="transmembrane region" description="Helical" evidence="8">
    <location>
        <begin position="103"/>
        <end position="122"/>
    </location>
</feature>
<keyword evidence="2" id="KW-1003">Cell membrane</keyword>
<keyword evidence="6 8" id="KW-1133">Transmembrane helix</keyword>
<reference evidence="9" key="1">
    <citation type="submission" date="2022-04" db="EMBL/GenBank/DDBJ databases">
        <title>Hymenobacter sp. isolated from the air.</title>
        <authorList>
            <person name="Won M."/>
            <person name="Lee C.-M."/>
            <person name="Woen H.-Y."/>
            <person name="Kwon S.-W."/>
        </authorList>
    </citation>
    <scope>NUCLEOTIDE SEQUENCE</scope>
    <source>
        <strain evidence="9">5420S-77</strain>
    </source>
</reference>
<keyword evidence="4" id="KW-0808">Transferase</keyword>
<gene>
    <name evidence="9" type="ORF">MUN86_21705</name>
</gene>
<keyword evidence="7 8" id="KW-0472">Membrane</keyword>
<feature type="transmembrane region" description="Helical" evidence="8">
    <location>
        <begin position="165"/>
        <end position="193"/>
    </location>
</feature>
<proteinExistence type="predicted"/>
<evidence type="ECO:0000256" key="6">
    <source>
        <dbReference type="ARBA" id="ARBA00022989"/>
    </source>
</evidence>
<feature type="transmembrane region" description="Helical" evidence="8">
    <location>
        <begin position="205"/>
        <end position="227"/>
    </location>
</feature>
<keyword evidence="5 8" id="KW-0812">Transmembrane</keyword>
<comment type="subcellular location">
    <subcellularLocation>
        <location evidence="1">Cell membrane</location>
        <topology evidence="1">Multi-pass membrane protein</topology>
    </subcellularLocation>
</comment>
<dbReference type="InterPro" id="IPR050297">
    <property type="entry name" value="LipidA_mod_glycosyltrf_83"/>
</dbReference>
<evidence type="ECO:0000313" key="9">
    <source>
        <dbReference type="EMBL" id="UOQ66088.1"/>
    </source>
</evidence>
<feature type="transmembrane region" description="Helical" evidence="8">
    <location>
        <begin position="278"/>
        <end position="296"/>
    </location>
</feature>
<evidence type="ECO:0000256" key="4">
    <source>
        <dbReference type="ARBA" id="ARBA00022679"/>
    </source>
</evidence>
<evidence type="ECO:0000256" key="7">
    <source>
        <dbReference type="ARBA" id="ARBA00023136"/>
    </source>
</evidence>
<protein>
    <submittedName>
        <fullName evidence="9">DUF2079 domain-containing protein</fullName>
    </submittedName>
</protein>
<feature type="transmembrane region" description="Helical" evidence="8">
    <location>
        <begin position="308"/>
        <end position="328"/>
    </location>
</feature>
<evidence type="ECO:0000313" key="10">
    <source>
        <dbReference type="Proteomes" id="UP000830401"/>
    </source>
</evidence>
<dbReference type="RefSeq" id="WP_245120066.1">
    <property type="nucleotide sequence ID" value="NZ_CP095061.1"/>
</dbReference>
<accession>A0ABY4G5D4</accession>
<feature type="transmembrane region" description="Helical" evidence="8">
    <location>
        <begin position="134"/>
        <end position="153"/>
    </location>
</feature>
<evidence type="ECO:0000256" key="5">
    <source>
        <dbReference type="ARBA" id="ARBA00022692"/>
    </source>
</evidence>
<evidence type="ECO:0000256" key="2">
    <source>
        <dbReference type="ARBA" id="ARBA00022475"/>
    </source>
</evidence>
<organism evidence="9 10">
    <name type="scientific">Hymenobacter volaticus</name>
    <dbReference type="NCBI Taxonomy" id="2932254"/>
    <lineage>
        <taxon>Bacteria</taxon>
        <taxon>Pseudomonadati</taxon>
        <taxon>Bacteroidota</taxon>
        <taxon>Cytophagia</taxon>
        <taxon>Cytophagales</taxon>
        <taxon>Hymenobacteraceae</taxon>
        <taxon>Hymenobacter</taxon>
    </lineage>
</organism>
<keyword evidence="10" id="KW-1185">Reference proteome</keyword>
<keyword evidence="3" id="KW-0328">Glycosyltransferase</keyword>
<dbReference type="EMBL" id="CP095061">
    <property type="protein sequence ID" value="UOQ66088.1"/>
    <property type="molecule type" value="Genomic_DNA"/>
</dbReference>
<evidence type="ECO:0000256" key="3">
    <source>
        <dbReference type="ARBA" id="ARBA00022676"/>
    </source>
</evidence>
<dbReference type="Proteomes" id="UP000830401">
    <property type="component" value="Chromosome"/>
</dbReference>
<dbReference type="PANTHER" id="PTHR33908:SF11">
    <property type="entry name" value="MEMBRANE PROTEIN"/>
    <property type="match status" value="1"/>
</dbReference>